<evidence type="ECO:0000256" key="1">
    <source>
        <dbReference type="ARBA" id="ARBA00017146"/>
    </source>
</evidence>
<dbReference type="GO" id="GO:0003700">
    <property type="term" value="F:DNA-binding transcription factor activity"/>
    <property type="evidence" value="ECO:0007669"/>
    <property type="project" value="InterPro"/>
</dbReference>
<evidence type="ECO:0000256" key="8">
    <source>
        <dbReference type="ARBA" id="ARBA00023159"/>
    </source>
</evidence>
<keyword evidence="9" id="KW-0804">Transcription</keyword>
<evidence type="ECO:0000313" key="12">
    <source>
        <dbReference type="EMBL" id="NWF44933.1"/>
    </source>
</evidence>
<dbReference type="SUPFAM" id="SSF46955">
    <property type="entry name" value="Putative DNA-binding domain"/>
    <property type="match status" value="1"/>
</dbReference>
<sequence length="140" mass="15417">MSNEVALTIGQLARAAGVNVETVRFYQRRALLSEPDRPTGGIRRYSDADTARIRFIKAAQRLGFSLDDVQELLRLEDGTHCSQARQLAERKLGEIRSKIGDLQRIEAVLDEMVGRCRAVRGKVSCPMIASVHLAGAAPLT</sequence>
<evidence type="ECO:0000256" key="9">
    <source>
        <dbReference type="ARBA" id="ARBA00023163"/>
    </source>
</evidence>
<dbReference type="InterPro" id="IPR009061">
    <property type="entry name" value="DNA-bd_dom_put_sf"/>
</dbReference>
<dbReference type="Gene3D" id="1.10.1660.10">
    <property type="match status" value="1"/>
</dbReference>
<dbReference type="GO" id="GO:0046689">
    <property type="term" value="P:response to mercury ion"/>
    <property type="evidence" value="ECO:0007669"/>
    <property type="project" value="UniProtKB-KW"/>
</dbReference>
<comment type="caution">
    <text evidence="13">The sequence shown here is derived from an EMBL/GenBank/DDBJ whole genome shotgun (WGS) entry which is preliminary data.</text>
</comment>
<dbReference type="NCBIfam" id="TIGR02051">
    <property type="entry name" value="MerR"/>
    <property type="match status" value="1"/>
</dbReference>
<dbReference type="PANTHER" id="PTHR30204">
    <property type="entry name" value="REDOX-CYCLING DRUG-SENSING TRANSCRIPTIONAL ACTIVATOR SOXR"/>
    <property type="match status" value="1"/>
</dbReference>
<dbReference type="InterPro" id="IPR000551">
    <property type="entry name" value="MerR-type_HTH_dom"/>
</dbReference>
<dbReference type="RefSeq" id="WP_177134556.1">
    <property type="nucleotide sequence ID" value="NZ_VYGV01000006.1"/>
</dbReference>
<dbReference type="InterPro" id="IPR011794">
    <property type="entry name" value="MerR"/>
</dbReference>
<evidence type="ECO:0000256" key="6">
    <source>
        <dbReference type="ARBA" id="ARBA00023015"/>
    </source>
</evidence>
<dbReference type="PRINTS" id="PR00040">
    <property type="entry name" value="HTHMERR"/>
</dbReference>
<evidence type="ECO:0000256" key="10">
    <source>
        <dbReference type="ARBA" id="ARBA00024874"/>
    </source>
</evidence>
<dbReference type="PROSITE" id="PS50937">
    <property type="entry name" value="HTH_MERR_2"/>
    <property type="match status" value="1"/>
</dbReference>
<accession>A0A7Y8GXK0</accession>
<organism evidence="13 14">
    <name type="scientific">Hydrogenophaga aromaticivorans</name>
    <dbReference type="NCBI Taxonomy" id="2610898"/>
    <lineage>
        <taxon>Bacteria</taxon>
        <taxon>Pseudomonadati</taxon>
        <taxon>Pseudomonadota</taxon>
        <taxon>Betaproteobacteria</taxon>
        <taxon>Burkholderiales</taxon>
        <taxon>Comamonadaceae</taxon>
        <taxon>Hydrogenophaga</taxon>
    </lineage>
</organism>
<dbReference type="Proteomes" id="UP000545507">
    <property type="component" value="Unassembled WGS sequence"/>
</dbReference>
<evidence type="ECO:0000256" key="2">
    <source>
        <dbReference type="ARBA" id="ARBA00022466"/>
    </source>
</evidence>
<dbReference type="SMART" id="SM00422">
    <property type="entry name" value="HTH_MERR"/>
    <property type="match status" value="1"/>
</dbReference>
<evidence type="ECO:0000256" key="3">
    <source>
        <dbReference type="ARBA" id="ARBA00022491"/>
    </source>
</evidence>
<keyword evidence="6" id="KW-0805">Transcription regulation</keyword>
<dbReference type="GO" id="GO:0003677">
    <property type="term" value="F:DNA binding"/>
    <property type="evidence" value="ECO:0007669"/>
    <property type="project" value="UniProtKB-KW"/>
</dbReference>
<evidence type="ECO:0000256" key="7">
    <source>
        <dbReference type="ARBA" id="ARBA00023125"/>
    </source>
</evidence>
<keyword evidence="2" id="KW-0475">Mercuric resistance</keyword>
<gene>
    <name evidence="13" type="primary">merR</name>
    <name evidence="12" type="ORF">F3K02_06665</name>
    <name evidence="13" type="ORF">F3K02_13080</name>
</gene>
<keyword evidence="7" id="KW-0238">DNA-binding</keyword>
<dbReference type="InterPro" id="IPR047057">
    <property type="entry name" value="MerR_fam"/>
</dbReference>
<keyword evidence="5" id="KW-0476">Mercury</keyword>
<reference evidence="13 14" key="1">
    <citation type="submission" date="2019-09" db="EMBL/GenBank/DDBJ databases">
        <title>Hydrogenophaga aromatica sp. nov., isolated from a para-xylene-degrading enrichment culture.</title>
        <authorList>
            <person name="Tancsics A."/>
            <person name="Banerjee S."/>
        </authorList>
    </citation>
    <scope>NUCLEOTIDE SEQUENCE [LARGE SCALE GENOMIC DNA]</scope>
    <source>
        <strain evidence="13 14">D2P1</strain>
    </source>
</reference>
<name>A0A7Y8GXK0_9BURK</name>
<evidence type="ECO:0000256" key="5">
    <source>
        <dbReference type="ARBA" id="ARBA00022914"/>
    </source>
</evidence>
<comment type="function">
    <text evidence="10">Mediates the mercuric-dependent induction of mercury resistance operon. In the absence of mercury MerR represses transcription by binding tightly to the mer operator region; when mercury is present the dimeric complex binds a single ion and becomes a potent transcriptional activator, while remaining bound to the mer site.</text>
</comment>
<dbReference type="AlphaFoldDB" id="A0A7Y8GXK0"/>
<protein>
    <recommendedName>
        <fullName evidence="1">Mercuric resistance operon regulatory protein</fullName>
    </recommendedName>
</protein>
<keyword evidence="14" id="KW-1185">Reference proteome</keyword>
<keyword evidence="4" id="KW-0479">Metal-binding</keyword>
<dbReference type="PANTHER" id="PTHR30204:SF69">
    <property type="entry name" value="MERR-FAMILY TRANSCRIPTIONAL REGULATOR"/>
    <property type="match status" value="1"/>
</dbReference>
<dbReference type="EMBL" id="VYGV01000011">
    <property type="protein sequence ID" value="NWF46178.1"/>
    <property type="molecule type" value="Genomic_DNA"/>
</dbReference>
<evidence type="ECO:0000313" key="13">
    <source>
        <dbReference type="EMBL" id="NWF46178.1"/>
    </source>
</evidence>
<keyword evidence="3" id="KW-0678">Repressor</keyword>
<dbReference type="GO" id="GO:0045340">
    <property type="term" value="F:mercury ion binding"/>
    <property type="evidence" value="ECO:0007669"/>
    <property type="project" value="InterPro"/>
</dbReference>
<proteinExistence type="predicted"/>
<dbReference type="EMBL" id="VYGV01000006">
    <property type="protein sequence ID" value="NWF44933.1"/>
    <property type="molecule type" value="Genomic_DNA"/>
</dbReference>
<feature type="domain" description="HTH merR-type" evidence="11">
    <location>
        <begin position="6"/>
        <end position="75"/>
    </location>
</feature>
<dbReference type="CDD" id="cd04783">
    <property type="entry name" value="HTH_MerR1"/>
    <property type="match status" value="1"/>
</dbReference>
<dbReference type="Pfam" id="PF13411">
    <property type="entry name" value="MerR_1"/>
    <property type="match status" value="1"/>
</dbReference>
<evidence type="ECO:0000313" key="14">
    <source>
        <dbReference type="Proteomes" id="UP000545507"/>
    </source>
</evidence>
<keyword evidence="8" id="KW-0010">Activator</keyword>
<evidence type="ECO:0000259" key="11">
    <source>
        <dbReference type="PROSITE" id="PS50937"/>
    </source>
</evidence>
<evidence type="ECO:0000256" key="4">
    <source>
        <dbReference type="ARBA" id="ARBA00022723"/>
    </source>
</evidence>